<name>A0A0F7KX30_9SPHN</name>
<dbReference type="Gene3D" id="1.10.700.10">
    <property type="entry name" value="Dioxygenase LigAB, LigA subunit"/>
    <property type="match status" value="1"/>
</dbReference>
<dbReference type="PATRIC" id="fig|1267766.3.peg.3260"/>
<dbReference type="Proteomes" id="UP000034392">
    <property type="component" value="Chromosome"/>
</dbReference>
<proteinExistence type="predicted"/>
<evidence type="ECO:0000313" key="1">
    <source>
        <dbReference type="EMBL" id="AKH44234.1"/>
    </source>
</evidence>
<dbReference type="KEGG" id="aay:WYH_03215"/>
<dbReference type="InterPro" id="IPR014159">
    <property type="entry name" value="PCA_LigA"/>
</dbReference>
<dbReference type="AlphaFoldDB" id="A0A0F7KX30"/>
<organism evidence="1 2">
    <name type="scientific">Croceibacterium atlanticum</name>
    <dbReference type="NCBI Taxonomy" id="1267766"/>
    <lineage>
        <taxon>Bacteria</taxon>
        <taxon>Pseudomonadati</taxon>
        <taxon>Pseudomonadota</taxon>
        <taxon>Alphaproteobacteria</taxon>
        <taxon>Sphingomonadales</taxon>
        <taxon>Erythrobacteraceae</taxon>
        <taxon>Croceibacterium</taxon>
    </lineage>
</organism>
<dbReference type="NCBIfam" id="NF009917">
    <property type="entry name" value="PRK13377.1"/>
    <property type="match status" value="1"/>
</dbReference>
<dbReference type="EC" id="1.13.11.8" evidence="1"/>
<dbReference type="EMBL" id="CP011452">
    <property type="protein sequence ID" value="AKH44234.1"/>
    <property type="molecule type" value="Genomic_DNA"/>
</dbReference>
<keyword evidence="2" id="KW-1185">Reference proteome</keyword>
<dbReference type="InterPro" id="IPR011986">
    <property type="entry name" value="Xdiol_dOase_LigA"/>
</dbReference>
<dbReference type="STRING" id="1267766.WYH_03215"/>
<dbReference type="OrthoDB" id="7864521at2"/>
<dbReference type="SUPFAM" id="SSF48076">
    <property type="entry name" value="LigA subunit of an aromatic-ring-opening dioxygenase LigAB"/>
    <property type="match status" value="1"/>
</dbReference>
<dbReference type="Pfam" id="PF07746">
    <property type="entry name" value="LigA"/>
    <property type="match status" value="1"/>
</dbReference>
<dbReference type="NCBIfam" id="TIGR02792">
    <property type="entry name" value="PCA_ligA"/>
    <property type="match status" value="1"/>
</dbReference>
<evidence type="ECO:0000313" key="2">
    <source>
        <dbReference type="Proteomes" id="UP000034392"/>
    </source>
</evidence>
<dbReference type="RefSeq" id="WP_046904607.1">
    <property type="nucleotide sequence ID" value="NZ_CP011452.2"/>
</dbReference>
<keyword evidence="1" id="KW-0560">Oxidoreductase</keyword>
<protein>
    <submittedName>
        <fullName evidence="1">Protocatechuate 4,5-dioxygenase alpha chain</fullName>
        <ecNumber evidence="1">1.13.11.8</ecNumber>
    </submittedName>
</protein>
<gene>
    <name evidence="1" type="primary">ligA_4</name>
    <name evidence="1" type="ORF">WYH_03215</name>
</gene>
<dbReference type="GO" id="GO:0018579">
    <property type="term" value="F:protocatechuate 4,5-dioxygenase activity"/>
    <property type="evidence" value="ECO:0007669"/>
    <property type="project" value="UniProtKB-EC"/>
</dbReference>
<reference evidence="1" key="1">
    <citation type="submission" date="2015-05" db="EMBL/GenBank/DDBJ databases">
        <title>The complete genome of Altererythrobacter atlanticus strain 26DY36.</title>
        <authorList>
            <person name="Wu Y.-H."/>
            <person name="Cheng H."/>
            <person name="Wu X.-W."/>
        </authorList>
    </citation>
    <scope>NUCLEOTIDE SEQUENCE [LARGE SCALE GENOMIC DNA]</scope>
    <source>
        <strain evidence="1">26DY36</strain>
    </source>
</reference>
<sequence length="133" mass="15316">MRTRLYPLEELDDIPGTKIFNARRSRQAYHLHKFCMSLMQAENREKFKADERAYLDNFRMSEEQKQAVLDRDFNRLIDLGGNVYFLVKLSNTDGWSVQKAVGSMTGMTADEYAAMMRAGGRPAKGNRSIREGN</sequence>
<dbReference type="InterPro" id="IPR036622">
    <property type="entry name" value="LigA_sf"/>
</dbReference>
<accession>A0A0F7KX30</accession>